<dbReference type="RefSeq" id="WP_381740176.1">
    <property type="nucleotide sequence ID" value="NZ_JBHSDP010000015.1"/>
</dbReference>
<feature type="compositionally biased region" description="Basic residues" evidence="1">
    <location>
        <begin position="569"/>
        <end position="580"/>
    </location>
</feature>
<gene>
    <name evidence="2" type="ORF">ACFPC0_17885</name>
</gene>
<dbReference type="Proteomes" id="UP001595824">
    <property type="component" value="Unassembled WGS sequence"/>
</dbReference>
<comment type="caution">
    <text evidence="2">The sequence shown here is derived from an EMBL/GenBank/DDBJ whole genome shotgun (WGS) entry which is preliminary data.</text>
</comment>
<dbReference type="EMBL" id="JBHSDP010000015">
    <property type="protein sequence ID" value="MFC4329634.1"/>
    <property type="molecule type" value="Genomic_DNA"/>
</dbReference>
<feature type="region of interest" description="Disordered" evidence="1">
    <location>
        <begin position="564"/>
        <end position="598"/>
    </location>
</feature>
<sequence>MSIDFNAPEAHSCAAGFSSAWFAQLRDRRQPVKASELFHARRFIDRSGVAPLLNDALRQTRKSNAGRVRTVTPYALFVGMTLAAFRNHGRVVLAEVIDLLAYQLTPTARAQLSLPVWPDTAAGFEAAYQAARRVFHACESVMDPSALPKRRLPRAEALRLEQDADHEQLAVRGQLLVEVTNRIVEASLTPARRMIEERWDGSVAVDATPIRTFSRGVSTTDALTSTNPDAAFYVREGDHRDPSDTPKGSEKAKRAKKAKRALYGYEATLIVTGATSDTPRGEMPLPAQTDEHQLPALTLAFTVHKPGHDPAGNAVTALRNVRRRGYTAGWLAADRAYNAAVPETFHIPVRDLGYRPIWDYRIDQLGIQDSHAGALLVDGTWYCPSLPELLLTTTADILNKKIDKATWHARIHARATYRLRPKAAPDPRGARRMLCPAAGTHPTVACHLKSRSLGKGNHLPVVDITPTPAGPPAICRKESLTFSRDVGIRYWQELDHGLAPWVHHYFRLRNRVEHFNGYAKDQEAVERSRTRRIRGIAAQSLLLAFQIAHANHRKLTAWLSTLPTEAQPARRRPSNRHKPKNPRDWTPKGYLPAPSPES</sequence>
<reference evidence="3" key="1">
    <citation type="journal article" date="2019" name="Int. J. Syst. Evol. Microbiol.">
        <title>The Global Catalogue of Microorganisms (GCM) 10K type strain sequencing project: providing services to taxonomists for standard genome sequencing and annotation.</title>
        <authorList>
            <consortium name="The Broad Institute Genomics Platform"/>
            <consortium name="The Broad Institute Genome Sequencing Center for Infectious Disease"/>
            <person name="Wu L."/>
            <person name="Ma J."/>
        </authorList>
    </citation>
    <scope>NUCLEOTIDE SEQUENCE [LARGE SCALE GENOMIC DNA]</scope>
    <source>
        <strain evidence="3">PCU 347</strain>
    </source>
</reference>
<protein>
    <recommendedName>
        <fullName evidence="4">Transposase</fullName>
    </recommendedName>
</protein>
<evidence type="ECO:0000313" key="3">
    <source>
        <dbReference type="Proteomes" id="UP001595824"/>
    </source>
</evidence>
<evidence type="ECO:0000313" key="2">
    <source>
        <dbReference type="EMBL" id="MFC4329634.1"/>
    </source>
</evidence>
<proteinExistence type="predicted"/>
<feature type="region of interest" description="Disordered" evidence="1">
    <location>
        <begin position="228"/>
        <end position="256"/>
    </location>
</feature>
<feature type="compositionally biased region" description="Basic and acidic residues" evidence="1">
    <location>
        <begin position="235"/>
        <end position="252"/>
    </location>
</feature>
<evidence type="ECO:0008006" key="4">
    <source>
        <dbReference type="Google" id="ProtNLM"/>
    </source>
</evidence>
<name>A0ABV8TGA2_9ACTN</name>
<evidence type="ECO:0000256" key="1">
    <source>
        <dbReference type="SAM" id="MobiDB-lite"/>
    </source>
</evidence>
<organism evidence="2 3">
    <name type="scientific">Streptomyces andamanensis</name>
    <dbReference type="NCBI Taxonomy" id="1565035"/>
    <lineage>
        <taxon>Bacteria</taxon>
        <taxon>Bacillati</taxon>
        <taxon>Actinomycetota</taxon>
        <taxon>Actinomycetes</taxon>
        <taxon>Kitasatosporales</taxon>
        <taxon>Streptomycetaceae</taxon>
        <taxon>Streptomyces</taxon>
    </lineage>
</organism>
<accession>A0ABV8TGA2</accession>
<keyword evidence="3" id="KW-1185">Reference proteome</keyword>